<feature type="transmembrane region" description="Helical" evidence="6">
    <location>
        <begin position="142"/>
        <end position="161"/>
    </location>
</feature>
<dbReference type="AlphaFoldDB" id="A0A8U0HVX8"/>
<dbReference type="PANTHER" id="PTHR42709:SF6">
    <property type="entry name" value="UNDECAPRENYL PHOSPHATE TRANSPORTER A"/>
    <property type="match status" value="1"/>
</dbReference>
<sequence>MFQNLGETALRVVEQYGYFAVALFTFLEASLLFPLLPSEVVVPGAAALLVGGPATFALFVASVVVGTTAGSLFAYHVFGERGRSALAARGGWLRVSEDRLERTTGWFRRWGESSVLWGRLLPVLRSVVSVPAGLAGMGRRKFTLYSAAGALAFAVVVAAAVETGVHLTGVA</sequence>
<keyword evidence="9" id="KW-1185">Reference proteome</keyword>
<dbReference type="GO" id="GO:0005886">
    <property type="term" value="C:plasma membrane"/>
    <property type="evidence" value="ECO:0007669"/>
    <property type="project" value="UniProtKB-SubCell"/>
</dbReference>
<keyword evidence="4 6" id="KW-1133">Transmembrane helix</keyword>
<evidence type="ECO:0000256" key="3">
    <source>
        <dbReference type="ARBA" id="ARBA00022692"/>
    </source>
</evidence>
<evidence type="ECO:0000256" key="5">
    <source>
        <dbReference type="ARBA" id="ARBA00023136"/>
    </source>
</evidence>
<keyword evidence="5 6" id="KW-0472">Membrane</keyword>
<evidence type="ECO:0000256" key="2">
    <source>
        <dbReference type="ARBA" id="ARBA00022475"/>
    </source>
</evidence>
<evidence type="ECO:0000256" key="1">
    <source>
        <dbReference type="ARBA" id="ARBA00004651"/>
    </source>
</evidence>
<protein>
    <submittedName>
        <fullName evidence="8">DedA family protein</fullName>
    </submittedName>
</protein>
<keyword evidence="3 6" id="KW-0812">Transmembrane</keyword>
<feature type="domain" description="VTT" evidence="7">
    <location>
        <begin position="37"/>
        <end position="161"/>
    </location>
</feature>
<feature type="transmembrane region" description="Helical" evidence="6">
    <location>
        <begin position="16"/>
        <end position="36"/>
    </location>
</feature>
<gene>
    <name evidence="8" type="ORF">M0R89_03120</name>
</gene>
<dbReference type="GeneID" id="72184157"/>
<dbReference type="EMBL" id="CP096659">
    <property type="protein sequence ID" value="UPV75067.1"/>
    <property type="molecule type" value="Genomic_DNA"/>
</dbReference>
<keyword evidence="2" id="KW-1003">Cell membrane</keyword>
<dbReference type="RefSeq" id="WP_248651110.1">
    <property type="nucleotide sequence ID" value="NZ_CP096659.1"/>
</dbReference>
<accession>A0A8U0HVX8</accession>
<evidence type="ECO:0000256" key="6">
    <source>
        <dbReference type="SAM" id="Phobius"/>
    </source>
</evidence>
<organism evidence="8 9">
    <name type="scientific">Halorussus limi</name>
    <dbReference type="NCBI Taxonomy" id="2938695"/>
    <lineage>
        <taxon>Archaea</taxon>
        <taxon>Methanobacteriati</taxon>
        <taxon>Methanobacteriota</taxon>
        <taxon>Stenosarchaea group</taxon>
        <taxon>Halobacteria</taxon>
        <taxon>Halobacteriales</taxon>
        <taxon>Haladaptataceae</taxon>
        <taxon>Halorussus</taxon>
    </lineage>
</organism>
<evidence type="ECO:0000313" key="9">
    <source>
        <dbReference type="Proteomes" id="UP000830729"/>
    </source>
</evidence>
<evidence type="ECO:0000313" key="8">
    <source>
        <dbReference type="EMBL" id="UPV75067.1"/>
    </source>
</evidence>
<dbReference type="Proteomes" id="UP000830729">
    <property type="component" value="Chromosome"/>
</dbReference>
<comment type="subcellular location">
    <subcellularLocation>
        <location evidence="1">Cell membrane</location>
        <topology evidence="1">Multi-pass membrane protein</topology>
    </subcellularLocation>
</comment>
<dbReference type="InterPro" id="IPR032816">
    <property type="entry name" value="VTT_dom"/>
</dbReference>
<dbReference type="InterPro" id="IPR051311">
    <property type="entry name" value="DedA_domain"/>
</dbReference>
<dbReference type="KEGG" id="halx:M0R89_03120"/>
<evidence type="ECO:0000259" key="7">
    <source>
        <dbReference type="Pfam" id="PF09335"/>
    </source>
</evidence>
<name>A0A8U0HVX8_9EURY</name>
<dbReference type="PANTHER" id="PTHR42709">
    <property type="entry name" value="ALKALINE PHOSPHATASE LIKE PROTEIN"/>
    <property type="match status" value="1"/>
</dbReference>
<reference evidence="8 9" key="1">
    <citation type="submission" date="2022-04" db="EMBL/GenBank/DDBJ databases">
        <title>Diverse halophilic archaea isolated from saline environments.</title>
        <authorList>
            <person name="Cui H.-L."/>
        </authorList>
    </citation>
    <scope>NUCLEOTIDE SEQUENCE [LARGE SCALE GENOMIC DNA]</scope>
    <source>
        <strain evidence="8 9">XZYJT49</strain>
    </source>
</reference>
<dbReference type="Pfam" id="PF09335">
    <property type="entry name" value="VTT_dom"/>
    <property type="match status" value="1"/>
</dbReference>
<feature type="transmembrane region" description="Helical" evidence="6">
    <location>
        <begin position="56"/>
        <end position="78"/>
    </location>
</feature>
<proteinExistence type="predicted"/>
<evidence type="ECO:0000256" key="4">
    <source>
        <dbReference type="ARBA" id="ARBA00022989"/>
    </source>
</evidence>